<keyword evidence="1" id="KW-0812">Transmembrane</keyword>
<evidence type="ECO:0000313" key="2">
    <source>
        <dbReference type="EMBL" id="MDR6533251.1"/>
    </source>
</evidence>
<reference evidence="2 3" key="1">
    <citation type="submission" date="2023-07" db="EMBL/GenBank/DDBJ databases">
        <title>Sorghum-associated microbial communities from plants grown in Nebraska, USA.</title>
        <authorList>
            <person name="Schachtman D."/>
        </authorList>
    </citation>
    <scope>NUCLEOTIDE SEQUENCE [LARGE SCALE GENOMIC DNA]</scope>
    <source>
        <strain evidence="2 3">DS2154</strain>
    </source>
</reference>
<sequence length="79" mass="8572">MEKHPAHPEPTWWFLAAAILLCGLLMASLQTGKVAFPFFGTIKRARHPVSFWTICAAQLVLALSALGVHAAQFPTLCLG</sequence>
<feature type="transmembrane region" description="Helical" evidence="1">
    <location>
        <begin position="49"/>
        <end position="71"/>
    </location>
</feature>
<organism evidence="2 3">
    <name type="scientific">Caulobacter rhizosphaerae</name>
    <dbReference type="NCBI Taxonomy" id="2010972"/>
    <lineage>
        <taxon>Bacteria</taxon>
        <taxon>Pseudomonadati</taxon>
        <taxon>Pseudomonadota</taxon>
        <taxon>Alphaproteobacteria</taxon>
        <taxon>Caulobacterales</taxon>
        <taxon>Caulobacteraceae</taxon>
        <taxon>Caulobacter</taxon>
    </lineage>
</organism>
<dbReference type="Proteomes" id="UP001262754">
    <property type="component" value="Unassembled WGS sequence"/>
</dbReference>
<keyword evidence="1" id="KW-1133">Transmembrane helix</keyword>
<proteinExistence type="predicted"/>
<evidence type="ECO:0000256" key="1">
    <source>
        <dbReference type="SAM" id="Phobius"/>
    </source>
</evidence>
<dbReference type="RefSeq" id="WP_310034087.1">
    <property type="nucleotide sequence ID" value="NZ_JAVDRL010000012.1"/>
</dbReference>
<feature type="transmembrane region" description="Helical" evidence="1">
    <location>
        <begin position="12"/>
        <end position="29"/>
    </location>
</feature>
<name>A0ABU1N5N2_9CAUL</name>
<keyword evidence="1" id="KW-0472">Membrane</keyword>
<evidence type="ECO:0000313" key="3">
    <source>
        <dbReference type="Proteomes" id="UP001262754"/>
    </source>
</evidence>
<keyword evidence="3" id="KW-1185">Reference proteome</keyword>
<protein>
    <submittedName>
        <fullName evidence="2">Uncharacterized protein</fullName>
    </submittedName>
</protein>
<dbReference type="EMBL" id="JAVDRL010000012">
    <property type="protein sequence ID" value="MDR6533251.1"/>
    <property type="molecule type" value="Genomic_DNA"/>
</dbReference>
<gene>
    <name evidence="2" type="ORF">J2800_004013</name>
</gene>
<accession>A0ABU1N5N2</accession>
<comment type="caution">
    <text evidence="2">The sequence shown here is derived from an EMBL/GenBank/DDBJ whole genome shotgun (WGS) entry which is preliminary data.</text>
</comment>